<evidence type="ECO:0000313" key="2">
    <source>
        <dbReference type="Proteomes" id="UP000282597"/>
    </source>
</evidence>
<dbReference type="EMBL" id="AP018150">
    <property type="protein sequence ID" value="BBE08598.1"/>
    <property type="molecule type" value="Genomic_DNA"/>
</dbReference>
<dbReference type="InterPro" id="IPR025285">
    <property type="entry name" value="DUF4145"/>
</dbReference>
<gene>
    <name evidence="1" type="ORF">MCB1EB_0437</name>
</gene>
<dbReference type="Pfam" id="PF13643">
    <property type="entry name" value="DUF4145"/>
    <property type="match status" value="1"/>
</dbReference>
<organism evidence="1 2">
    <name type="scientific">Mycoavidus cysteinexigens</name>
    <dbReference type="NCBI Taxonomy" id="1553431"/>
    <lineage>
        <taxon>Bacteria</taxon>
        <taxon>Pseudomonadati</taxon>
        <taxon>Pseudomonadota</taxon>
        <taxon>Betaproteobacteria</taxon>
        <taxon>Burkholderiales</taxon>
        <taxon>Burkholderiaceae</taxon>
        <taxon>Mycoavidus</taxon>
    </lineage>
</organism>
<sequence>MSNIIYDCPHCGTQKVYFKVFYSKQHLKKTDIYNALAECGSCYEPIALVINWVVPYPKKDLPHEYFDAICTANNFFGLKVFPAPPATNAPDHVPDDVKRCFEQAAKSRNAGLFDAAGMMYRKTLEIALKGFAPEIVAWRLDTRIDKLAKEGQITPALRDWAHEIRTLGNDVVHNAIEVTQAEANQLHMFCTMLLMYLFTVPEEIALNRKKSESN</sequence>
<dbReference type="AlphaFoldDB" id="A0A2Z6ET91"/>
<protein>
    <submittedName>
        <fullName evidence="1">Uncharacterized protein</fullName>
    </submittedName>
</protein>
<name>A0A2Z6ET91_9BURK</name>
<keyword evidence="2" id="KW-1185">Reference proteome</keyword>
<accession>A0A2Z6ET91</accession>
<dbReference type="KEGG" id="mcys:MCB1EB_0437"/>
<dbReference type="Proteomes" id="UP000282597">
    <property type="component" value="Chromosome"/>
</dbReference>
<reference evidence="1 2" key="1">
    <citation type="journal article" date="2018" name="Microbes Environ.">
        <title>Comparative Genomic Insights into Endofungal Lifestyles of Two Bacterial Endosymbionts, Mycoavidus cysteinexigens and Burkholderia rhizoxinica.</title>
        <authorList>
            <person name="Sharmin D."/>
            <person name="Guo Y."/>
            <person name="Nishizawa T."/>
            <person name="Ohshima S."/>
            <person name="Sato Y."/>
            <person name="Takashima Y."/>
            <person name="Narisawa K."/>
            <person name="Ohta H."/>
        </authorList>
    </citation>
    <scope>NUCLEOTIDE SEQUENCE [LARGE SCALE GENOMIC DNA]</scope>
    <source>
        <strain evidence="1 2">B1-EB</strain>
    </source>
</reference>
<proteinExistence type="predicted"/>
<dbReference type="RefSeq" id="WP_081953513.1">
    <property type="nucleotide sequence ID" value="NZ_AP018150.1"/>
</dbReference>
<evidence type="ECO:0000313" key="1">
    <source>
        <dbReference type="EMBL" id="BBE08598.1"/>
    </source>
</evidence>